<reference evidence="2" key="1">
    <citation type="journal article" date="2021" name="bioRxiv">
        <title>Whole Genome Assembly and Annotation of Northern Wild Rice, Zizania palustris L., Supports a Whole Genome Duplication in the Zizania Genus.</title>
        <authorList>
            <person name="Haas M."/>
            <person name="Kono T."/>
            <person name="Macchietto M."/>
            <person name="Millas R."/>
            <person name="McGilp L."/>
            <person name="Shao M."/>
            <person name="Duquette J."/>
            <person name="Hirsch C.N."/>
            <person name="Kimball J."/>
        </authorList>
    </citation>
    <scope>NUCLEOTIDE SEQUENCE</scope>
    <source>
        <tissue evidence="2">Fresh leaf tissue</tissue>
    </source>
</reference>
<protein>
    <submittedName>
        <fullName evidence="2">Uncharacterized protein</fullName>
    </submittedName>
</protein>
<accession>A0A8J5W5G7</accession>
<evidence type="ECO:0000313" key="3">
    <source>
        <dbReference type="Proteomes" id="UP000729402"/>
    </source>
</evidence>
<feature type="region of interest" description="Disordered" evidence="1">
    <location>
        <begin position="83"/>
        <end position="103"/>
    </location>
</feature>
<gene>
    <name evidence="2" type="ORF">GUJ93_ZPchr0007g3830</name>
</gene>
<evidence type="ECO:0000256" key="1">
    <source>
        <dbReference type="SAM" id="MobiDB-lite"/>
    </source>
</evidence>
<feature type="compositionally biased region" description="Polar residues" evidence="1">
    <location>
        <begin position="1"/>
        <end position="17"/>
    </location>
</feature>
<reference evidence="2" key="2">
    <citation type="submission" date="2021-02" db="EMBL/GenBank/DDBJ databases">
        <authorList>
            <person name="Kimball J.A."/>
            <person name="Haas M.W."/>
            <person name="Macchietto M."/>
            <person name="Kono T."/>
            <person name="Duquette J."/>
            <person name="Shao M."/>
        </authorList>
    </citation>
    <scope>NUCLEOTIDE SEQUENCE</scope>
    <source>
        <tissue evidence="2">Fresh leaf tissue</tissue>
    </source>
</reference>
<sequence>MIAKNASGTNVRNDYTSNANAINEDEENDDYLEADLKNYLHDWNTTLKKSGNSVGSIIADMDLESIERSLAASMTTMGNDIDRDYDEGLGDDMDAFDEAASIE</sequence>
<keyword evidence="3" id="KW-1185">Reference proteome</keyword>
<dbReference type="EMBL" id="JAAALK010000282">
    <property type="protein sequence ID" value="KAG8078154.1"/>
    <property type="molecule type" value="Genomic_DNA"/>
</dbReference>
<feature type="region of interest" description="Disordered" evidence="1">
    <location>
        <begin position="1"/>
        <end position="26"/>
    </location>
</feature>
<name>A0A8J5W5G7_ZIZPA</name>
<organism evidence="2 3">
    <name type="scientific">Zizania palustris</name>
    <name type="common">Northern wild rice</name>
    <dbReference type="NCBI Taxonomy" id="103762"/>
    <lineage>
        <taxon>Eukaryota</taxon>
        <taxon>Viridiplantae</taxon>
        <taxon>Streptophyta</taxon>
        <taxon>Embryophyta</taxon>
        <taxon>Tracheophyta</taxon>
        <taxon>Spermatophyta</taxon>
        <taxon>Magnoliopsida</taxon>
        <taxon>Liliopsida</taxon>
        <taxon>Poales</taxon>
        <taxon>Poaceae</taxon>
        <taxon>BOP clade</taxon>
        <taxon>Oryzoideae</taxon>
        <taxon>Oryzeae</taxon>
        <taxon>Zizaniinae</taxon>
        <taxon>Zizania</taxon>
    </lineage>
</organism>
<comment type="caution">
    <text evidence="2">The sequence shown here is derived from an EMBL/GenBank/DDBJ whole genome shotgun (WGS) entry which is preliminary data.</text>
</comment>
<dbReference type="AlphaFoldDB" id="A0A8J5W5G7"/>
<dbReference type="Proteomes" id="UP000729402">
    <property type="component" value="Unassembled WGS sequence"/>
</dbReference>
<feature type="compositionally biased region" description="Acidic residues" evidence="1">
    <location>
        <begin position="83"/>
        <end position="97"/>
    </location>
</feature>
<evidence type="ECO:0000313" key="2">
    <source>
        <dbReference type="EMBL" id="KAG8078154.1"/>
    </source>
</evidence>
<proteinExistence type="predicted"/>